<keyword evidence="1" id="KW-0812">Transmembrane</keyword>
<comment type="caution">
    <text evidence="4">The sequence shown here is derived from an EMBL/GenBank/DDBJ whole genome shotgun (WGS) entry which is preliminary data.</text>
</comment>
<feature type="transmembrane region" description="Helical" evidence="1">
    <location>
        <begin position="12"/>
        <end position="36"/>
    </location>
</feature>
<proteinExistence type="predicted"/>
<dbReference type="InterPro" id="IPR043128">
    <property type="entry name" value="Rev_trsase/Diguanyl_cyclase"/>
</dbReference>
<evidence type="ECO:0000256" key="1">
    <source>
        <dbReference type="SAM" id="Phobius"/>
    </source>
</evidence>
<dbReference type="PANTHER" id="PTHR33121:SF70">
    <property type="entry name" value="SIGNALING PROTEIN YKOW"/>
    <property type="match status" value="1"/>
</dbReference>
<dbReference type="CDD" id="cd01948">
    <property type="entry name" value="EAL"/>
    <property type="match status" value="1"/>
</dbReference>
<dbReference type="PANTHER" id="PTHR33121">
    <property type="entry name" value="CYCLIC DI-GMP PHOSPHODIESTERASE PDEF"/>
    <property type="match status" value="1"/>
</dbReference>
<dbReference type="Proteomes" id="UP001595973">
    <property type="component" value="Unassembled WGS sequence"/>
</dbReference>
<sequence length="512" mass="54966">MRLSSLLSQFRDWIAPGLTGPPLLAFLPALSLGAFWLGGERALLVASLGLPLLFTVAGTFGLQSVRPPGRDQVTGLLGSAGFEAEVERIGAELAESDLKSACILVDLDEWPEAVVRHGAGAGDVLAQCVAQRIAEALRPADVVARLDDSRFAVCLHPVRQFDLEMCIQLCGRLQVALEEPVMVDGVAVYLSCTVGFCLSGRAPGAGAADWIGAAATALAEARRHGPSSMRSFTPQERRRSLLQPNLRDEAAAALENGQIQPWFQPQISTDTGRVSGFEALARWTHPRHGVIQPPDFLPLLEGNGLIERMGQVTLSHALGALAAWDRAGVQVPSVGVNFTTTELRNPALVDRIKWELDRFDLAPSRLAVEILETVVTDSPDDALTRTVRALGQLGCRIDLDDFGTGQASIAALRRFAIRRIKIDRSFIARADRDPEQQRMIAAILTMAEQLGLDTLGEGVETAGEHALLAQLGCAHVQGFGIARPMPFSETVDWIFAHEATLADAPQIGRGAG</sequence>
<dbReference type="RefSeq" id="WP_380718225.1">
    <property type="nucleotide sequence ID" value="NZ_JBHSGI010000024.1"/>
</dbReference>
<dbReference type="InterPro" id="IPR050706">
    <property type="entry name" value="Cyclic-di-GMP_PDE-like"/>
</dbReference>
<evidence type="ECO:0000313" key="5">
    <source>
        <dbReference type="Proteomes" id="UP001595973"/>
    </source>
</evidence>
<keyword evidence="1" id="KW-0472">Membrane</keyword>
<dbReference type="InterPro" id="IPR035919">
    <property type="entry name" value="EAL_sf"/>
</dbReference>
<feature type="domain" description="EAL" evidence="2">
    <location>
        <begin position="243"/>
        <end position="498"/>
    </location>
</feature>
<dbReference type="SUPFAM" id="SSF141868">
    <property type="entry name" value="EAL domain-like"/>
    <property type="match status" value="1"/>
</dbReference>
<accession>A0ABV9KJR3</accession>
<dbReference type="InterPro" id="IPR029787">
    <property type="entry name" value="Nucleotide_cyclase"/>
</dbReference>
<gene>
    <name evidence="4" type="ORF">ACFO5X_14700</name>
</gene>
<dbReference type="Gene3D" id="3.30.70.270">
    <property type="match status" value="1"/>
</dbReference>
<keyword evidence="5" id="KW-1185">Reference proteome</keyword>
<evidence type="ECO:0000313" key="4">
    <source>
        <dbReference type="EMBL" id="MFC4669811.1"/>
    </source>
</evidence>
<feature type="transmembrane region" description="Helical" evidence="1">
    <location>
        <begin position="42"/>
        <end position="62"/>
    </location>
</feature>
<dbReference type="Gene3D" id="3.20.20.450">
    <property type="entry name" value="EAL domain"/>
    <property type="match status" value="1"/>
</dbReference>
<dbReference type="Pfam" id="PF00990">
    <property type="entry name" value="GGDEF"/>
    <property type="match status" value="1"/>
</dbReference>
<dbReference type="InterPro" id="IPR001633">
    <property type="entry name" value="EAL_dom"/>
</dbReference>
<dbReference type="SMART" id="SM00267">
    <property type="entry name" value="GGDEF"/>
    <property type="match status" value="1"/>
</dbReference>
<feature type="domain" description="GGDEF" evidence="3">
    <location>
        <begin position="98"/>
        <end position="234"/>
    </location>
</feature>
<dbReference type="PROSITE" id="PS50883">
    <property type="entry name" value="EAL"/>
    <property type="match status" value="1"/>
</dbReference>
<dbReference type="Pfam" id="PF00563">
    <property type="entry name" value="EAL"/>
    <property type="match status" value="1"/>
</dbReference>
<name>A0ABV9KJR3_9RHOB</name>
<dbReference type="SMART" id="SM00052">
    <property type="entry name" value="EAL"/>
    <property type="match status" value="1"/>
</dbReference>
<dbReference type="EMBL" id="JBHSGI010000024">
    <property type="protein sequence ID" value="MFC4669811.1"/>
    <property type="molecule type" value="Genomic_DNA"/>
</dbReference>
<protein>
    <submittedName>
        <fullName evidence="4">Bifunctional diguanylate cyclase/phosphodiesterase</fullName>
    </submittedName>
</protein>
<dbReference type="InterPro" id="IPR000160">
    <property type="entry name" value="GGDEF_dom"/>
</dbReference>
<dbReference type="SUPFAM" id="SSF55073">
    <property type="entry name" value="Nucleotide cyclase"/>
    <property type="match status" value="1"/>
</dbReference>
<dbReference type="NCBIfam" id="TIGR00254">
    <property type="entry name" value="GGDEF"/>
    <property type="match status" value="1"/>
</dbReference>
<evidence type="ECO:0000259" key="3">
    <source>
        <dbReference type="PROSITE" id="PS50887"/>
    </source>
</evidence>
<evidence type="ECO:0000259" key="2">
    <source>
        <dbReference type="PROSITE" id="PS50883"/>
    </source>
</evidence>
<reference evidence="5" key="1">
    <citation type="journal article" date="2019" name="Int. J. Syst. Evol. Microbiol.">
        <title>The Global Catalogue of Microorganisms (GCM) 10K type strain sequencing project: providing services to taxonomists for standard genome sequencing and annotation.</title>
        <authorList>
            <consortium name="The Broad Institute Genomics Platform"/>
            <consortium name="The Broad Institute Genome Sequencing Center for Infectious Disease"/>
            <person name="Wu L."/>
            <person name="Ma J."/>
        </authorList>
    </citation>
    <scope>NUCLEOTIDE SEQUENCE [LARGE SCALE GENOMIC DNA]</scope>
    <source>
        <strain evidence="5">CGMCC 4.7283</strain>
    </source>
</reference>
<organism evidence="4 5">
    <name type="scientific">Seohaeicola nanhaiensis</name>
    <dbReference type="NCBI Taxonomy" id="1387282"/>
    <lineage>
        <taxon>Bacteria</taxon>
        <taxon>Pseudomonadati</taxon>
        <taxon>Pseudomonadota</taxon>
        <taxon>Alphaproteobacteria</taxon>
        <taxon>Rhodobacterales</taxon>
        <taxon>Roseobacteraceae</taxon>
        <taxon>Seohaeicola</taxon>
    </lineage>
</organism>
<keyword evidence="1" id="KW-1133">Transmembrane helix</keyword>
<dbReference type="PROSITE" id="PS50887">
    <property type="entry name" value="GGDEF"/>
    <property type="match status" value="1"/>
</dbReference>